<gene>
    <name evidence="1" type="ORF">TNIN_472351</name>
</gene>
<organism evidence="1 2">
    <name type="scientific">Trichonephila inaurata madagascariensis</name>
    <dbReference type="NCBI Taxonomy" id="2747483"/>
    <lineage>
        <taxon>Eukaryota</taxon>
        <taxon>Metazoa</taxon>
        <taxon>Ecdysozoa</taxon>
        <taxon>Arthropoda</taxon>
        <taxon>Chelicerata</taxon>
        <taxon>Arachnida</taxon>
        <taxon>Araneae</taxon>
        <taxon>Araneomorphae</taxon>
        <taxon>Entelegynae</taxon>
        <taxon>Araneoidea</taxon>
        <taxon>Nephilidae</taxon>
        <taxon>Trichonephila</taxon>
        <taxon>Trichonephila inaurata</taxon>
    </lineage>
</organism>
<proteinExistence type="predicted"/>
<dbReference type="AlphaFoldDB" id="A0A8X7CAD4"/>
<name>A0A8X7CAD4_9ARAC</name>
<dbReference type="Proteomes" id="UP000886998">
    <property type="component" value="Unassembled WGS sequence"/>
</dbReference>
<comment type="caution">
    <text evidence="1">The sequence shown here is derived from an EMBL/GenBank/DDBJ whole genome shotgun (WGS) entry which is preliminary data.</text>
</comment>
<evidence type="ECO:0000313" key="1">
    <source>
        <dbReference type="EMBL" id="GFY59568.1"/>
    </source>
</evidence>
<keyword evidence="2" id="KW-1185">Reference proteome</keyword>
<evidence type="ECO:0000313" key="2">
    <source>
        <dbReference type="Proteomes" id="UP000886998"/>
    </source>
</evidence>
<protein>
    <submittedName>
        <fullName evidence="1">Uncharacterized protein</fullName>
    </submittedName>
</protein>
<reference evidence="1" key="1">
    <citation type="submission" date="2020-08" db="EMBL/GenBank/DDBJ databases">
        <title>Multicomponent nature underlies the extraordinary mechanical properties of spider dragline silk.</title>
        <authorList>
            <person name="Kono N."/>
            <person name="Nakamura H."/>
            <person name="Mori M."/>
            <person name="Yoshida Y."/>
            <person name="Ohtoshi R."/>
            <person name="Malay A.D."/>
            <person name="Moran D.A.P."/>
            <person name="Tomita M."/>
            <person name="Numata K."/>
            <person name="Arakawa K."/>
        </authorList>
    </citation>
    <scope>NUCLEOTIDE SEQUENCE</scope>
</reference>
<sequence length="143" mass="16546">MLMTFFDPRVGPCLNELPGIIFQQDNSRSRTSVATKKTFHIMFSRHDHDQSDLSPIQHLYDQQKCLILACHSVYDLEEAVLNLGNNLPPIRRLFNLKCENMFGLLLQQQMVRYDVEITIGIKSESFISILMSSKFHFDLNIPS</sequence>
<dbReference type="EMBL" id="BMAV01012678">
    <property type="protein sequence ID" value="GFY59568.1"/>
    <property type="molecule type" value="Genomic_DNA"/>
</dbReference>
<accession>A0A8X7CAD4</accession>